<dbReference type="AlphaFoldDB" id="A0A7C9TIF2"/>
<feature type="chain" id="PRO_5028913205" evidence="1">
    <location>
        <begin position="30"/>
        <end position="207"/>
    </location>
</feature>
<dbReference type="RefSeq" id="WP_163456059.1">
    <property type="nucleotide sequence ID" value="NZ_JAAGOH010000002.1"/>
</dbReference>
<feature type="signal peptide" evidence="1">
    <location>
        <begin position="1"/>
        <end position="29"/>
    </location>
</feature>
<reference evidence="2 3" key="1">
    <citation type="submission" date="2020-02" db="EMBL/GenBank/DDBJ databases">
        <title>Ideonella bacterium strain TBM-1.</title>
        <authorList>
            <person name="Chen W.-M."/>
        </authorList>
    </citation>
    <scope>NUCLEOTIDE SEQUENCE [LARGE SCALE GENOMIC DNA]</scope>
    <source>
        <strain evidence="2 3">TBM-1</strain>
    </source>
</reference>
<accession>A0A7C9TIF2</accession>
<evidence type="ECO:0000256" key="1">
    <source>
        <dbReference type="SAM" id="SignalP"/>
    </source>
</evidence>
<organism evidence="2 3">
    <name type="scientific">Ideonella livida</name>
    <dbReference type="NCBI Taxonomy" id="2707176"/>
    <lineage>
        <taxon>Bacteria</taxon>
        <taxon>Pseudomonadati</taxon>
        <taxon>Pseudomonadota</taxon>
        <taxon>Betaproteobacteria</taxon>
        <taxon>Burkholderiales</taxon>
        <taxon>Sphaerotilaceae</taxon>
        <taxon>Ideonella</taxon>
    </lineage>
</organism>
<name>A0A7C9TIF2_9BURK</name>
<sequence>MSDFTPTGRRHATTLLLIGLLVGAAPAWAQAPTAAPAVPSASAAPAATPLSPALSTAFGQFQRAAEGDKEAMEAAAEALAAALRQQPANLTLLAYAGASQTMLANTTMLPWKKMRFADDGLAQLDKALAQLNAAHEAPDLRGVPTVLEVKLLAANTFLAVPGFFNRSERGARLLHEVLRNPLLASAPASFKESVAAAQKRHADKLGR</sequence>
<evidence type="ECO:0000313" key="2">
    <source>
        <dbReference type="EMBL" id="NDY90223.1"/>
    </source>
</evidence>
<dbReference type="InterPro" id="IPR006311">
    <property type="entry name" value="TAT_signal"/>
</dbReference>
<dbReference type="EMBL" id="JAAGOH010000002">
    <property type="protein sequence ID" value="NDY90223.1"/>
    <property type="molecule type" value="Genomic_DNA"/>
</dbReference>
<proteinExistence type="predicted"/>
<keyword evidence="3" id="KW-1185">Reference proteome</keyword>
<dbReference type="PROSITE" id="PS51318">
    <property type="entry name" value="TAT"/>
    <property type="match status" value="1"/>
</dbReference>
<keyword evidence="1" id="KW-0732">Signal</keyword>
<comment type="caution">
    <text evidence="2">The sequence shown here is derived from an EMBL/GenBank/DDBJ whole genome shotgun (WGS) entry which is preliminary data.</text>
</comment>
<protein>
    <submittedName>
        <fullName evidence="2">Uncharacterized protein</fullName>
    </submittedName>
</protein>
<dbReference type="Proteomes" id="UP000484255">
    <property type="component" value="Unassembled WGS sequence"/>
</dbReference>
<gene>
    <name evidence="2" type="ORF">G3A44_03335</name>
</gene>
<evidence type="ECO:0000313" key="3">
    <source>
        <dbReference type="Proteomes" id="UP000484255"/>
    </source>
</evidence>